<evidence type="ECO:0000256" key="6">
    <source>
        <dbReference type="SAM" id="Phobius"/>
    </source>
</evidence>
<evidence type="ECO:0000256" key="4">
    <source>
        <dbReference type="ARBA" id="ARBA00022777"/>
    </source>
</evidence>
<organism evidence="8 9">
    <name type="scientific">Neosynechococcus sphagnicola sy1</name>
    <dbReference type="NCBI Taxonomy" id="1497020"/>
    <lineage>
        <taxon>Bacteria</taxon>
        <taxon>Bacillati</taxon>
        <taxon>Cyanobacteriota</taxon>
        <taxon>Cyanophyceae</taxon>
        <taxon>Neosynechococcales</taxon>
        <taxon>Neosynechococcaceae</taxon>
        <taxon>Neosynechococcus</taxon>
    </lineage>
</organism>
<dbReference type="PANTHER" id="PTHR43711:SF1">
    <property type="entry name" value="HISTIDINE KINASE 1"/>
    <property type="match status" value="1"/>
</dbReference>
<keyword evidence="4" id="KW-0418">Kinase</keyword>
<feature type="domain" description="Histidine kinase" evidence="7">
    <location>
        <begin position="76"/>
        <end position="276"/>
    </location>
</feature>
<keyword evidence="6" id="KW-0812">Transmembrane</keyword>
<dbReference type="InterPro" id="IPR050736">
    <property type="entry name" value="Sensor_HK_Regulatory"/>
</dbReference>
<dbReference type="Gene3D" id="1.10.287.130">
    <property type="match status" value="1"/>
</dbReference>
<dbReference type="InterPro" id="IPR005467">
    <property type="entry name" value="His_kinase_dom"/>
</dbReference>
<comment type="caution">
    <text evidence="8">The sequence shown here is derived from an EMBL/GenBank/DDBJ whole genome shotgun (WGS) entry which is preliminary data.</text>
</comment>
<dbReference type="PROSITE" id="PS50109">
    <property type="entry name" value="HIS_KIN"/>
    <property type="match status" value="1"/>
</dbReference>
<dbReference type="InterPro" id="IPR003661">
    <property type="entry name" value="HisK_dim/P_dom"/>
</dbReference>
<evidence type="ECO:0000313" key="8">
    <source>
        <dbReference type="EMBL" id="KGF73427.1"/>
    </source>
</evidence>
<dbReference type="InterPro" id="IPR036890">
    <property type="entry name" value="HATPase_C_sf"/>
</dbReference>
<proteinExistence type="predicted"/>
<keyword evidence="3" id="KW-0808">Transferase</keyword>
<dbReference type="AlphaFoldDB" id="A0A098TNI3"/>
<dbReference type="InterPro" id="IPR036097">
    <property type="entry name" value="HisK_dim/P_sf"/>
</dbReference>
<dbReference type="GO" id="GO:0000155">
    <property type="term" value="F:phosphorelay sensor kinase activity"/>
    <property type="evidence" value="ECO:0007669"/>
    <property type="project" value="InterPro"/>
</dbReference>
<reference evidence="8 9" key="1">
    <citation type="journal article" date="2014" name="Mol. Ecol.">
        <title>Evolution of Synechococcus.</title>
        <authorList>
            <person name="Dvorak P."/>
            <person name="Casamatta D."/>
            <person name="Hasler P."/>
            <person name="Poulickova A."/>
            <person name="Ondrej V."/>
            <person name="Sanges R."/>
        </authorList>
    </citation>
    <scope>NUCLEOTIDE SEQUENCE [LARGE SCALE GENOMIC DNA]</scope>
    <source>
        <strain evidence="8 9">CAUP A 1101</strain>
    </source>
</reference>
<dbReference type="SUPFAM" id="SSF55874">
    <property type="entry name" value="ATPase domain of HSP90 chaperone/DNA topoisomerase II/histidine kinase"/>
    <property type="match status" value="1"/>
</dbReference>
<keyword evidence="5" id="KW-0902">Two-component regulatory system</keyword>
<dbReference type="PANTHER" id="PTHR43711">
    <property type="entry name" value="TWO-COMPONENT HISTIDINE KINASE"/>
    <property type="match status" value="1"/>
</dbReference>
<keyword evidence="9" id="KW-1185">Reference proteome</keyword>
<dbReference type="OrthoDB" id="505938at2"/>
<dbReference type="Proteomes" id="UP000030170">
    <property type="component" value="Unassembled WGS sequence"/>
</dbReference>
<evidence type="ECO:0000256" key="5">
    <source>
        <dbReference type="ARBA" id="ARBA00023012"/>
    </source>
</evidence>
<feature type="transmembrane region" description="Helical" evidence="6">
    <location>
        <begin position="6"/>
        <end position="24"/>
    </location>
</feature>
<comment type="catalytic activity">
    <reaction evidence="1">
        <text>ATP + protein L-histidine = ADP + protein N-phospho-L-histidine.</text>
        <dbReference type="EC" id="2.7.13.3"/>
    </reaction>
</comment>
<keyword evidence="6" id="KW-0472">Membrane</keyword>
<evidence type="ECO:0000313" key="9">
    <source>
        <dbReference type="Proteomes" id="UP000030170"/>
    </source>
</evidence>
<dbReference type="SMART" id="SM00388">
    <property type="entry name" value="HisKA"/>
    <property type="match status" value="1"/>
</dbReference>
<dbReference type="RefSeq" id="WP_036531459.1">
    <property type="nucleotide sequence ID" value="NZ_JJML01000008.1"/>
</dbReference>
<dbReference type="Gene3D" id="3.30.565.10">
    <property type="entry name" value="Histidine kinase-like ATPase, C-terminal domain"/>
    <property type="match status" value="1"/>
</dbReference>
<dbReference type="SUPFAM" id="SSF47384">
    <property type="entry name" value="Homodimeric domain of signal transducing histidine kinase"/>
    <property type="match status" value="1"/>
</dbReference>
<accession>A0A098TNI3</accession>
<evidence type="ECO:0000256" key="3">
    <source>
        <dbReference type="ARBA" id="ARBA00022679"/>
    </source>
</evidence>
<protein>
    <recommendedName>
        <fullName evidence="2">histidine kinase</fullName>
        <ecNumber evidence="2">2.7.13.3</ecNumber>
    </recommendedName>
</protein>
<name>A0A098TNI3_9CYAN</name>
<dbReference type="EMBL" id="JJML01000008">
    <property type="protein sequence ID" value="KGF73427.1"/>
    <property type="molecule type" value="Genomic_DNA"/>
</dbReference>
<keyword evidence="6" id="KW-1133">Transmembrane helix</keyword>
<gene>
    <name evidence="8" type="ORF">DO97_20360</name>
</gene>
<evidence type="ECO:0000256" key="2">
    <source>
        <dbReference type="ARBA" id="ARBA00012438"/>
    </source>
</evidence>
<sequence>MDWSAGLWMLIGMGLGVGTSWGFLGTRSVVKTDSPADPVQLYLAKIQSLQSQLQCSELAYQMAITVGQFQAGYLARISHELRSPLSSIIGTHQLILADLCNDSAEEREFVSLAHAATLRMVSMLDQILRVAKLAAGRSRLKLQPLSLKTLFEEIDHLTCIQAQDRGLHLQVIYPHVEGAVVADQQWLQQVLLNLVATAIDAMTTGSIRLSAALLPEAGTVQIWVEDQRPDGAWAEPIDLLRMPPAPELATADHPSPGLTLLSNQMILAQMQGHLELVAPALPQRVSQPEDHEGFTTRICCTLPLATAYCAVNC</sequence>
<evidence type="ECO:0000259" key="7">
    <source>
        <dbReference type="PROSITE" id="PS50109"/>
    </source>
</evidence>
<evidence type="ECO:0000256" key="1">
    <source>
        <dbReference type="ARBA" id="ARBA00000085"/>
    </source>
</evidence>
<dbReference type="EC" id="2.7.13.3" evidence="2"/>
<dbReference type="Pfam" id="PF00512">
    <property type="entry name" value="HisKA"/>
    <property type="match status" value="1"/>
</dbReference>
<dbReference type="CDD" id="cd00082">
    <property type="entry name" value="HisKA"/>
    <property type="match status" value="1"/>
</dbReference>
<dbReference type="STRING" id="1497020.DO97_20360"/>